<feature type="domain" description="Amidohydrolase 3" evidence="2">
    <location>
        <begin position="74"/>
        <end position="549"/>
    </location>
</feature>
<dbReference type="Gene3D" id="2.30.40.10">
    <property type="entry name" value="Urease, subunit C, domain 1"/>
    <property type="match status" value="1"/>
</dbReference>
<protein>
    <submittedName>
        <fullName evidence="3">N-substituted formamide deformylase</fullName>
        <ecNumber evidence="3">3.5.1.91</ecNumber>
    </submittedName>
</protein>
<dbReference type="InterPro" id="IPR011059">
    <property type="entry name" value="Metal-dep_hydrolase_composite"/>
</dbReference>
<dbReference type="InterPro" id="IPR013108">
    <property type="entry name" value="Amidohydro_3"/>
</dbReference>
<dbReference type="GO" id="GO:0016810">
    <property type="term" value="F:hydrolase activity, acting on carbon-nitrogen (but not peptide) bonds"/>
    <property type="evidence" value="ECO:0007669"/>
    <property type="project" value="InterPro"/>
</dbReference>
<dbReference type="Gene3D" id="3.20.20.140">
    <property type="entry name" value="Metal-dependent hydrolases"/>
    <property type="match status" value="1"/>
</dbReference>
<sequence length="553" mass="59783" precursor="true">MRRLISAVVCLGLLFAGAAELLAEPSALLITGGRVWTADADRPWAEAVLCVDGEIVAVGDRADIEAKAPEDAVIVDAAGGLVTPGWFDSHIHLFVGGRNLTGVRLRGAKTPEEFTRRIAEFAKQLKPGEWVRGGEWDHTIWGGELPSRDWIDAVTPDNPVWVNRLDGHMALANTAALRAAKVDDSAVAPEGGAIERDASGRMTGLLRDNAMDLVGGVAPSPSAADLMKSLDAANDYLLERGVTSVVQMGSLEELAAMRAARSSGRLRVRVRMATPLHQWRQLLEEIERNGPGDNWLAVGMLKGFVDGSLGSHTAAFLDPYDDVPSDRGLMVNTADDLEVWTRAADAAGLQVAVHAIGDRAIRTQLDVFNHVAKANGARDRRFRIEHAQHIAAEDVGRFASQDVIASVQPYHCIDDGRWTEPLIGVERSKTTHAYRSLLDAGARVAFGSDWYVAPATPIEGIYGAVTRRTLDDKNPGGWFPEQKISVEESLRAYTVDSAYAAFAEEHRGALRPGMAADLVVVDDDLFKMAPESINTATVRYTIVDGKVAYDATE</sequence>
<evidence type="ECO:0000256" key="1">
    <source>
        <dbReference type="SAM" id="SignalP"/>
    </source>
</evidence>
<dbReference type="EC" id="3.5.1.91" evidence="3"/>
<reference evidence="3 4" key="1">
    <citation type="submission" date="2019-02" db="EMBL/GenBank/DDBJ databases">
        <title>Deep-cultivation of Planctomycetes and their phenomic and genomic characterization uncovers novel biology.</title>
        <authorList>
            <person name="Wiegand S."/>
            <person name="Jogler M."/>
            <person name="Boedeker C."/>
            <person name="Pinto D."/>
            <person name="Vollmers J."/>
            <person name="Rivas-Marin E."/>
            <person name="Kohn T."/>
            <person name="Peeters S.H."/>
            <person name="Heuer A."/>
            <person name="Rast P."/>
            <person name="Oberbeckmann S."/>
            <person name="Bunk B."/>
            <person name="Jeske O."/>
            <person name="Meyerdierks A."/>
            <person name="Storesund J.E."/>
            <person name="Kallscheuer N."/>
            <person name="Luecker S."/>
            <person name="Lage O.M."/>
            <person name="Pohl T."/>
            <person name="Merkel B.J."/>
            <person name="Hornburger P."/>
            <person name="Mueller R.-W."/>
            <person name="Bruemmer F."/>
            <person name="Labrenz M."/>
            <person name="Spormann A.M."/>
            <person name="Op Den Camp H."/>
            <person name="Overmann J."/>
            <person name="Amann R."/>
            <person name="Jetten M.S.M."/>
            <person name="Mascher T."/>
            <person name="Medema M.H."/>
            <person name="Devos D.P."/>
            <person name="Kaster A.-K."/>
            <person name="Ovreas L."/>
            <person name="Rohde M."/>
            <person name="Galperin M.Y."/>
            <person name="Jogler C."/>
        </authorList>
    </citation>
    <scope>NUCLEOTIDE SEQUENCE [LARGE SCALE GENOMIC DNA]</scope>
    <source>
        <strain evidence="3 4">Pla108</strain>
    </source>
</reference>
<evidence type="ECO:0000259" key="2">
    <source>
        <dbReference type="Pfam" id="PF07969"/>
    </source>
</evidence>
<dbReference type="InterPro" id="IPR033932">
    <property type="entry name" value="YtcJ-like"/>
</dbReference>
<keyword evidence="1" id="KW-0732">Signal</keyword>
<dbReference type="PANTHER" id="PTHR22642:SF2">
    <property type="entry name" value="PROTEIN LONG AFTER FAR-RED 3"/>
    <property type="match status" value="1"/>
</dbReference>
<dbReference type="RefSeq" id="WP_146443133.1">
    <property type="nucleotide sequence ID" value="NZ_SJPR01000001.1"/>
</dbReference>
<feature type="chain" id="PRO_5022669549" evidence="1">
    <location>
        <begin position="19"/>
        <end position="553"/>
    </location>
</feature>
<evidence type="ECO:0000313" key="3">
    <source>
        <dbReference type="EMBL" id="TWT99814.1"/>
    </source>
</evidence>
<organism evidence="3 4">
    <name type="scientific">Botrimarina colliarenosi</name>
    <dbReference type="NCBI Taxonomy" id="2528001"/>
    <lineage>
        <taxon>Bacteria</taxon>
        <taxon>Pseudomonadati</taxon>
        <taxon>Planctomycetota</taxon>
        <taxon>Planctomycetia</taxon>
        <taxon>Pirellulales</taxon>
        <taxon>Lacipirellulaceae</taxon>
        <taxon>Botrimarina</taxon>
    </lineage>
</organism>
<dbReference type="SUPFAM" id="SSF51338">
    <property type="entry name" value="Composite domain of metallo-dependent hydrolases"/>
    <property type="match status" value="1"/>
</dbReference>
<dbReference type="CDD" id="cd01300">
    <property type="entry name" value="YtcJ_like"/>
    <property type="match status" value="1"/>
</dbReference>
<dbReference type="Pfam" id="PF07969">
    <property type="entry name" value="Amidohydro_3"/>
    <property type="match status" value="1"/>
</dbReference>
<feature type="signal peptide" evidence="1">
    <location>
        <begin position="1"/>
        <end position="18"/>
    </location>
</feature>
<gene>
    <name evidence="3" type="primary">nfdA_2</name>
    <name evidence="3" type="ORF">Pla108_07570</name>
</gene>
<keyword evidence="4" id="KW-1185">Reference proteome</keyword>
<comment type="caution">
    <text evidence="3">The sequence shown here is derived from an EMBL/GenBank/DDBJ whole genome shotgun (WGS) entry which is preliminary data.</text>
</comment>
<accession>A0A5C6AII2</accession>
<keyword evidence="3" id="KW-0378">Hydrolase</keyword>
<dbReference type="Proteomes" id="UP000317421">
    <property type="component" value="Unassembled WGS sequence"/>
</dbReference>
<name>A0A5C6AII2_9BACT</name>
<dbReference type="PANTHER" id="PTHR22642">
    <property type="entry name" value="IMIDAZOLONEPROPIONASE"/>
    <property type="match status" value="1"/>
</dbReference>
<dbReference type="InterPro" id="IPR032466">
    <property type="entry name" value="Metal_Hydrolase"/>
</dbReference>
<dbReference type="OrthoDB" id="9767366at2"/>
<proteinExistence type="predicted"/>
<dbReference type="AlphaFoldDB" id="A0A5C6AII2"/>
<evidence type="ECO:0000313" key="4">
    <source>
        <dbReference type="Proteomes" id="UP000317421"/>
    </source>
</evidence>
<dbReference type="Gene3D" id="3.10.310.70">
    <property type="match status" value="1"/>
</dbReference>
<dbReference type="EMBL" id="SJPR01000001">
    <property type="protein sequence ID" value="TWT99814.1"/>
    <property type="molecule type" value="Genomic_DNA"/>
</dbReference>
<dbReference type="SUPFAM" id="SSF51556">
    <property type="entry name" value="Metallo-dependent hydrolases"/>
    <property type="match status" value="1"/>
</dbReference>